<gene>
    <name evidence="2" type="ORF">CRG98_023981</name>
</gene>
<dbReference type="STRING" id="22663.A0A2I0JJ64"/>
<evidence type="ECO:0000313" key="3">
    <source>
        <dbReference type="Proteomes" id="UP000233551"/>
    </source>
</evidence>
<feature type="compositionally biased region" description="Basic residues" evidence="1">
    <location>
        <begin position="173"/>
        <end position="183"/>
    </location>
</feature>
<protein>
    <submittedName>
        <fullName evidence="2">Uncharacterized protein</fullName>
    </submittedName>
</protein>
<feature type="compositionally biased region" description="Acidic residues" evidence="1">
    <location>
        <begin position="313"/>
        <end position="324"/>
    </location>
</feature>
<sequence length="324" mass="35237">MGEFRELAVLSLSLFREPWGRRVSPEGGLIDVTSGQINVTLNYHLLPLPSLSISSLYVSFSLSLPFSFAVPFPIFAPQKLNSNLQLPHLGAIRYMPSTEIHFSLWNNANVERFNESRRAQEEIEDGIRRERCCDSATRIAQIDDPAAAQPSSDATFRSADTTSSPSSPSIPGRKSKYSKPHPAFKKISRVHKTHIAAGEEGVELHDIINSHVAGSASHSLDLDLSRRFQALKSPPLAPSLSLPKPSPPLHQVDDKLKAVVGDDLSARFTALRGSLHPSSSPSFSPSVASANLVPSGTSLACNGRDRDPSCSNPDDEEDEVEKII</sequence>
<dbReference type="AlphaFoldDB" id="A0A2I0JJ64"/>
<accession>A0A2I0JJ64</accession>
<dbReference type="EMBL" id="PGOL01001683">
    <property type="protein sequence ID" value="PKI55626.1"/>
    <property type="molecule type" value="Genomic_DNA"/>
</dbReference>
<organism evidence="2 3">
    <name type="scientific">Punica granatum</name>
    <name type="common">Pomegranate</name>
    <dbReference type="NCBI Taxonomy" id="22663"/>
    <lineage>
        <taxon>Eukaryota</taxon>
        <taxon>Viridiplantae</taxon>
        <taxon>Streptophyta</taxon>
        <taxon>Embryophyta</taxon>
        <taxon>Tracheophyta</taxon>
        <taxon>Spermatophyta</taxon>
        <taxon>Magnoliopsida</taxon>
        <taxon>eudicotyledons</taxon>
        <taxon>Gunneridae</taxon>
        <taxon>Pentapetalae</taxon>
        <taxon>rosids</taxon>
        <taxon>malvids</taxon>
        <taxon>Myrtales</taxon>
        <taxon>Lythraceae</taxon>
        <taxon>Punica</taxon>
    </lineage>
</organism>
<feature type="region of interest" description="Disordered" evidence="1">
    <location>
        <begin position="294"/>
        <end position="324"/>
    </location>
</feature>
<proteinExistence type="predicted"/>
<dbReference type="Proteomes" id="UP000233551">
    <property type="component" value="Unassembled WGS sequence"/>
</dbReference>
<comment type="caution">
    <text evidence="2">The sequence shown here is derived from an EMBL/GenBank/DDBJ whole genome shotgun (WGS) entry which is preliminary data.</text>
</comment>
<feature type="region of interest" description="Disordered" evidence="1">
    <location>
        <begin position="139"/>
        <end position="183"/>
    </location>
</feature>
<evidence type="ECO:0000313" key="2">
    <source>
        <dbReference type="EMBL" id="PKI55626.1"/>
    </source>
</evidence>
<reference evidence="2 3" key="1">
    <citation type="submission" date="2017-11" db="EMBL/GenBank/DDBJ databases">
        <title>De-novo sequencing of pomegranate (Punica granatum L.) genome.</title>
        <authorList>
            <person name="Akparov Z."/>
            <person name="Amiraslanov A."/>
            <person name="Hajiyeva S."/>
            <person name="Abbasov M."/>
            <person name="Kaur K."/>
            <person name="Hamwieh A."/>
            <person name="Solovyev V."/>
            <person name="Salamov A."/>
            <person name="Braich B."/>
            <person name="Kosarev P."/>
            <person name="Mahmoud A."/>
            <person name="Hajiyev E."/>
            <person name="Babayeva S."/>
            <person name="Izzatullayeva V."/>
            <person name="Mammadov A."/>
            <person name="Mammadov A."/>
            <person name="Sharifova S."/>
            <person name="Ojaghi J."/>
            <person name="Eynullazada K."/>
            <person name="Bayramov B."/>
            <person name="Abdulazimova A."/>
            <person name="Shahmuradov I."/>
        </authorList>
    </citation>
    <scope>NUCLEOTIDE SEQUENCE [LARGE SCALE GENOMIC DNA]</scope>
    <source>
        <strain evidence="3">cv. AG2017</strain>
        <tissue evidence="2">Leaf</tissue>
    </source>
</reference>
<name>A0A2I0JJ64_PUNGR</name>
<evidence type="ECO:0000256" key="1">
    <source>
        <dbReference type="SAM" id="MobiDB-lite"/>
    </source>
</evidence>
<keyword evidence="3" id="KW-1185">Reference proteome</keyword>
<feature type="compositionally biased region" description="Low complexity" evidence="1">
    <location>
        <begin position="143"/>
        <end position="154"/>
    </location>
</feature>